<evidence type="ECO:0000313" key="1">
    <source>
        <dbReference type="EMBL" id="MBR7675434.1"/>
    </source>
</evidence>
<accession>A0A8T4J1K7</accession>
<reference evidence="1" key="1">
    <citation type="submission" date="2021-04" db="EMBL/GenBank/DDBJ databases">
        <title>Sequencing of actinobacteria type strains.</title>
        <authorList>
            <person name="Nguyen G.-S."/>
            <person name="Wentzel A."/>
        </authorList>
    </citation>
    <scope>NUCLEOTIDE SEQUENCE</scope>
    <source>
        <strain evidence="1">DSM 42095</strain>
    </source>
</reference>
<proteinExistence type="predicted"/>
<organism evidence="1 2">
    <name type="scientific">Streptomyces daliensis</name>
    <dbReference type="NCBI Taxonomy" id="299421"/>
    <lineage>
        <taxon>Bacteria</taxon>
        <taxon>Bacillati</taxon>
        <taxon>Actinomycetota</taxon>
        <taxon>Actinomycetes</taxon>
        <taxon>Kitasatosporales</taxon>
        <taxon>Streptomycetaceae</taxon>
        <taxon>Streptomyces</taxon>
    </lineage>
</organism>
<keyword evidence="2" id="KW-1185">Reference proteome</keyword>
<evidence type="ECO:0000313" key="2">
    <source>
        <dbReference type="Proteomes" id="UP000675554"/>
    </source>
</evidence>
<sequence length="108" mass="11350">MTVTPELPAATPGDWWVTAGRSLDRVQDRDAGARTAPDLLGTLSELGELRRAADTALGAAVRALLAAGRDWAEIASALGYGSEEEARLATALAMDEASLALDRRIGHH</sequence>
<gene>
    <name evidence="1" type="ORF">KDA82_20920</name>
</gene>
<name>A0A8T4J1K7_9ACTN</name>
<dbReference type="Proteomes" id="UP000675554">
    <property type="component" value="Unassembled WGS sequence"/>
</dbReference>
<comment type="caution">
    <text evidence="1">The sequence shown here is derived from an EMBL/GenBank/DDBJ whole genome shotgun (WGS) entry which is preliminary data.</text>
</comment>
<protein>
    <submittedName>
        <fullName evidence="1">Uncharacterized protein</fullName>
    </submittedName>
</protein>
<dbReference type="AlphaFoldDB" id="A0A8T4J1K7"/>
<dbReference type="EMBL" id="JAGSMN010000479">
    <property type="protein sequence ID" value="MBR7675434.1"/>
    <property type="molecule type" value="Genomic_DNA"/>
</dbReference>